<dbReference type="Gene3D" id="3.30.160.60">
    <property type="entry name" value="Classic Zinc Finger"/>
    <property type="match status" value="1"/>
</dbReference>
<evidence type="ECO:0000256" key="1">
    <source>
        <dbReference type="ARBA" id="ARBA00022723"/>
    </source>
</evidence>
<dbReference type="Pfam" id="PF24883">
    <property type="entry name" value="NPHP3_N"/>
    <property type="match status" value="1"/>
</dbReference>
<proteinExistence type="predicted"/>
<reference evidence="8" key="1">
    <citation type="submission" date="2021-03" db="EMBL/GenBank/DDBJ databases">
        <title>Comparative genomics and phylogenomic investigation of the class Geoglossomycetes provide insights into ecological specialization and systematics.</title>
        <authorList>
            <person name="Melie T."/>
            <person name="Pirro S."/>
            <person name="Miller A.N."/>
            <person name="Quandt A."/>
        </authorList>
    </citation>
    <scope>NUCLEOTIDE SEQUENCE</scope>
    <source>
        <strain evidence="8">GBOQ0MN5Z8</strain>
    </source>
</reference>
<keyword evidence="3 5" id="KW-0863">Zinc-finger</keyword>
<evidence type="ECO:0000256" key="4">
    <source>
        <dbReference type="ARBA" id="ARBA00022833"/>
    </source>
</evidence>
<organism evidence="8 9">
    <name type="scientific">Glutinoglossum americanum</name>
    <dbReference type="NCBI Taxonomy" id="1670608"/>
    <lineage>
        <taxon>Eukaryota</taxon>
        <taxon>Fungi</taxon>
        <taxon>Dikarya</taxon>
        <taxon>Ascomycota</taxon>
        <taxon>Pezizomycotina</taxon>
        <taxon>Geoglossomycetes</taxon>
        <taxon>Geoglossales</taxon>
        <taxon>Geoglossaceae</taxon>
        <taxon>Glutinoglossum</taxon>
    </lineage>
</organism>
<evidence type="ECO:0000256" key="3">
    <source>
        <dbReference type="ARBA" id="ARBA00022771"/>
    </source>
</evidence>
<dbReference type="PANTHER" id="PTHR10039:SF14">
    <property type="entry name" value="NACHT DOMAIN-CONTAINING PROTEIN"/>
    <property type="match status" value="1"/>
</dbReference>
<dbReference type="SUPFAM" id="SSF57667">
    <property type="entry name" value="beta-beta-alpha zinc fingers"/>
    <property type="match status" value="1"/>
</dbReference>
<dbReference type="FunFam" id="3.30.160.60:FF:000202">
    <property type="entry name" value="Zinc finger protein 574"/>
    <property type="match status" value="1"/>
</dbReference>
<evidence type="ECO:0000313" key="9">
    <source>
        <dbReference type="Proteomes" id="UP000698800"/>
    </source>
</evidence>
<dbReference type="GO" id="GO:0008270">
    <property type="term" value="F:zinc ion binding"/>
    <property type="evidence" value="ECO:0007669"/>
    <property type="project" value="UniProtKB-KW"/>
</dbReference>
<evidence type="ECO:0000256" key="2">
    <source>
        <dbReference type="ARBA" id="ARBA00022737"/>
    </source>
</evidence>
<keyword evidence="2" id="KW-0677">Repeat</keyword>
<evidence type="ECO:0000313" key="8">
    <source>
        <dbReference type="EMBL" id="KAH0538030.1"/>
    </source>
</evidence>
<dbReference type="InterPro" id="IPR056884">
    <property type="entry name" value="NPHP3-like_N"/>
</dbReference>
<evidence type="ECO:0000256" key="5">
    <source>
        <dbReference type="PROSITE-ProRule" id="PRU00042"/>
    </source>
</evidence>
<dbReference type="GO" id="GO:0032502">
    <property type="term" value="P:developmental process"/>
    <property type="evidence" value="ECO:0007669"/>
    <property type="project" value="UniProtKB-ARBA"/>
</dbReference>
<dbReference type="InterPro" id="IPR056125">
    <property type="entry name" value="DUF7708"/>
</dbReference>
<feature type="domain" description="C2H2-type" evidence="7">
    <location>
        <begin position="899"/>
        <end position="927"/>
    </location>
</feature>
<dbReference type="EMBL" id="JAGHQL010000125">
    <property type="protein sequence ID" value="KAH0538030.1"/>
    <property type="molecule type" value="Genomic_DNA"/>
</dbReference>
<dbReference type="Proteomes" id="UP000698800">
    <property type="component" value="Unassembled WGS sequence"/>
</dbReference>
<keyword evidence="1" id="KW-0479">Metal-binding</keyword>
<dbReference type="PROSITE" id="PS00028">
    <property type="entry name" value="ZINC_FINGER_C2H2_1"/>
    <property type="match status" value="2"/>
</dbReference>
<feature type="domain" description="C2H2-type" evidence="7">
    <location>
        <begin position="928"/>
        <end position="955"/>
    </location>
</feature>
<protein>
    <recommendedName>
        <fullName evidence="7">C2H2-type domain-containing protein</fullName>
    </recommendedName>
</protein>
<dbReference type="OrthoDB" id="21416at2759"/>
<dbReference type="InterPro" id="IPR054471">
    <property type="entry name" value="GPIID_WHD"/>
</dbReference>
<dbReference type="Pfam" id="PF24809">
    <property type="entry name" value="DUF7708"/>
    <property type="match status" value="1"/>
</dbReference>
<dbReference type="SMART" id="SM00355">
    <property type="entry name" value="ZnF_C2H2"/>
    <property type="match status" value="4"/>
</dbReference>
<dbReference type="Gene3D" id="3.40.50.300">
    <property type="entry name" value="P-loop containing nucleotide triphosphate hydrolases"/>
    <property type="match status" value="1"/>
</dbReference>
<dbReference type="SUPFAM" id="SSF52540">
    <property type="entry name" value="P-loop containing nucleoside triphosphate hydrolases"/>
    <property type="match status" value="1"/>
</dbReference>
<accession>A0A9P8I9K9</accession>
<gene>
    <name evidence="8" type="ORF">FGG08_005342</name>
</gene>
<feature type="region of interest" description="Disordered" evidence="6">
    <location>
        <begin position="947"/>
        <end position="970"/>
    </location>
</feature>
<name>A0A9P8I9K9_9PEZI</name>
<dbReference type="InterPro" id="IPR036236">
    <property type="entry name" value="Znf_C2H2_sf"/>
</dbReference>
<dbReference type="AlphaFoldDB" id="A0A9P8I9K9"/>
<dbReference type="InterPro" id="IPR013087">
    <property type="entry name" value="Znf_C2H2_type"/>
</dbReference>
<sequence>MIPGRSPHIRLLAVYRIRQQQFSSMATIEDGFKQVLGDFKKRLKPGEEERFALTTLADLEKAASDLQEKQRKSKTAQNLKRIEPFLQAMAQYKGIIEVFLNTSSILSFVWGPMKFMLLRSDHFQIASNWSKAFDVLLDAYKQIAENFPLLFKYRSIFGENDHMKKVLVWIYEDILKFHLRAWRIFSQPAWRQLFTATWKDFHESFKPILSDLLRHRELVESTASLEQIQESRDARLQSQASFAALELEQTRTKTLAVANWLSAADVDVDQGAFAATRHDIPDTGRWILEEPKIKDWLDPSSSSVPIVWLNGKPGAGKSILASVLIEECSRVAQSSVDISLAFFYCRDRDGQRNKFTSVAKAMLAQLLRQNPSILPYLFDECLKSAKVTLASSQDCIELLGTVLRAVPQTLLVIDGIDECEQKERKAILNFFTSAITSDDIKPGKLRGLFVSQELSDIKTTLHIADSLRLTKDHNKLDIRNFAVRWAVRIQERFNQMPDLAREHIVKLVCDGADGMFLFAKLVLNNLYDQGNLENVYKELHPDTFPRGFDQAYARIVDRIFKNPNHVQRQTTLKLLGWITFSKRPMKWHEIQGATSIDIQQRVVNFEGRQMPDHIRDTCGSLVEILPGNRMQLVHTTARHYLIHEKCLDGPKEETQLAILCMQYLTFDCFEANLSHDSILRSMKGGYYAFLDYASLHWYHHLETALTSLKPENLGHSTDLGMAINEFFEMYEPGPMQQDKTHKEFMDRCSAIKDAECYEPLLLLVSHAKACRIAEEKLEALGALGEKITKIRTILEELSACATLDVATKQKLKLFYGDKWHKCSRHACYYFHEGFANERGLSQHINRHEKPFCCTEMGCTRMYIGWSTQKELKRHMSQYHPDPDAFSWKFPHVKKPPAKFQCNLCERTYSRANSLNTHQLREHAKERPFICKICGKGFVRNYELNRHESTHKNKSAGNSQRDTHLGGSCEE</sequence>
<comment type="caution">
    <text evidence="8">The sequence shown here is derived from an EMBL/GenBank/DDBJ whole genome shotgun (WGS) entry which is preliminary data.</text>
</comment>
<keyword evidence="9" id="KW-1185">Reference proteome</keyword>
<dbReference type="Pfam" id="PF00096">
    <property type="entry name" value="zf-C2H2"/>
    <property type="match status" value="2"/>
</dbReference>
<dbReference type="PROSITE" id="PS50157">
    <property type="entry name" value="ZINC_FINGER_C2H2_2"/>
    <property type="match status" value="2"/>
</dbReference>
<evidence type="ECO:0000259" key="7">
    <source>
        <dbReference type="PROSITE" id="PS50157"/>
    </source>
</evidence>
<dbReference type="PANTHER" id="PTHR10039">
    <property type="entry name" value="AMELOGENIN"/>
    <property type="match status" value="1"/>
</dbReference>
<keyword evidence="4" id="KW-0862">Zinc</keyword>
<dbReference type="Pfam" id="PF22939">
    <property type="entry name" value="WHD_GPIID"/>
    <property type="match status" value="1"/>
</dbReference>
<evidence type="ECO:0000256" key="6">
    <source>
        <dbReference type="SAM" id="MobiDB-lite"/>
    </source>
</evidence>
<dbReference type="InterPro" id="IPR027417">
    <property type="entry name" value="P-loop_NTPase"/>
</dbReference>